<gene>
    <name evidence="1" type="ORF">CQW23_08351</name>
</gene>
<reference evidence="2" key="2">
    <citation type="journal article" date="2017" name="J. Anim. Genet.">
        <title>Multiple reference genome sequences of hot pepper reveal the massive evolution of plant disease resistance genes by retroduplication.</title>
        <authorList>
            <person name="Kim S."/>
            <person name="Park J."/>
            <person name="Yeom S.-I."/>
            <person name="Kim Y.-M."/>
            <person name="Seo E."/>
            <person name="Kim K.-T."/>
            <person name="Kim M.-S."/>
            <person name="Lee J.M."/>
            <person name="Cheong K."/>
            <person name="Shin H.-S."/>
            <person name="Kim S.-B."/>
            <person name="Han K."/>
            <person name="Lee J."/>
            <person name="Park M."/>
            <person name="Lee H.-A."/>
            <person name="Lee H.-Y."/>
            <person name="Lee Y."/>
            <person name="Oh S."/>
            <person name="Lee J.H."/>
            <person name="Choi E."/>
            <person name="Choi E."/>
            <person name="Lee S.E."/>
            <person name="Jeon J."/>
            <person name="Kim H."/>
            <person name="Choi G."/>
            <person name="Song H."/>
            <person name="Lee J."/>
            <person name="Lee S.-C."/>
            <person name="Kwon J.-K."/>
            <person name="Lee H.-Y."/>
            <person name="Koo N."/>
            <person name="Hong Y."/>
            <person name="Kim R.W."/>
            <person name="Kang W.-H."/>
            <person name="Huh J.H."/>
            <person name="Kang B.-C."/>
            <person name="Yang T.-J."/>
            <person name="Lee Y.-H."/>
            <person name="Bennetzen J.L."/>
            <person name="Choi D."/>
        </authorList>
    </citation>
    <scope>NUCLEOTIDE SEQUENCE [LARGE SCALE GENOMIC DNA]</scope>
    <source>
        <strain evidence="2">cv. PBC81</strain>
    </source>
</reference>
<keyword evidence="2" id="KW-1185">Reference proteome</keyword>
<evidence type="ECO:0000313" key="1">
    <source>
        <dbReference type="EMBL" id="PHT53889.1"/>
    </source>
</evidence>
<proteinExistence type="predicted"/>
<sequence length="147" mass="16052">MQILLAFLQYSPYGVKATSLGPKKRLLGILDIGVFVICEAASDDDAIKTGTLPNSLDHETPLYLASESGFHGALINILISCKKPTYAAGPSNRTLLHAAVIQEHKGLEKKDGMGTKRHLKWGGTYMFGIDSNNEDQLMPQFLLTGQY</sequence>
<name>A0A2G2X8X1_CAPBA</name>
<accession>A0A2G2X8X1</accession>
<dbReference type="STRING" id="33114.A0A2G2X8X1"/>
<dbReference type="AlphaFoldDB" id="A0A2G2X8X1"/>
<reference evidence="1 2" key="1">
    <citation type="journal article" date="2017" name="Genome Biol.">
        <title>New reference genome sequences of hot pepper reveal the massive evolution of plant disease-resistance genes by retroduplication.</title>
        <authorList>
            <person name="Kim S."/>
            <person name="Park J."/>
            <person name="Yeom S.I."/>
            <person name="Kim Y.M."/>
            <person name="Seo E."/>
            <person name="Kim K.T."/>
            <person name="Kim M.S."/>
            <person name="Lee J.M."/>
            <person name="Cheong K."/>
            <person name="Shin H.S."/>
            <person name="Kim S.B."/>
            <person name="Han K."/>
            <person name="Lee J."/>
            <person name="Park M."/>
            <person name="Lee H.A."/>
            <person name="Lee H.Y."/>
            <person name="Lee Y."/>
            <person name="Oh S."/>
            <person name="Lee J.H."/>
            <person name="Choi E."/>
            <person name="Choi E."/>
            <person name="Lee S.E."/>
            <person name="Jeon J."/>
            <person name="Kim H."/>
            <person name="Choi G."/>
            <person name="Song H."/>
            <person name="Lee J."/>
            <person name="Lee S.C."/>
            <person name="Kwon J.K."/>
            <person name="Lee H.Y."/>
            <person name="Koo N."/>
            <person name="Hong Y."/>
            <person name="Kim R.W."/>
            <person name="Kang W.H."/>
            <person name="Huh J.H."/>
            <person name="Kang B.C."/>
            <person name="Yang T.J."/>
            <person name="Lee Y.H."/>
            <person name="Bennetzen J.L."/>
            <person name="Choi D."/>
        </authorList>
    </citation>
    <scope>NUCLEOTIDE SEQUENCE [LARGE SCALE GENOMIC DNA]</scope>
    <source>
        <strain evidence="2">cv. PBC81</strain>
    </source>
</reference>
<dbReference type="OrthoDB" id="1847170at2759"/>
<comment type="caution">
    <text evidence="1">The sequence shown here is derived from an EMBL/GenBank/DDBJ whole genome shotgun (WGS) entry which is preliminary data.</text>
</comment>
<evidence type="ECO:0000313" key="2">
    <source>
        <dbReference type="Proteomes" id="UP000224567"/>
    </source>
</evidence>
<dbReference type="EMBL" id="MLFT02000003">
    <property type="protein sequence ID" value="PHT53889.1"/>
    <property type="molecule type" value="Genomic_DNA"/>
</dbReference>
<protein>
    <submittedName>
        <fullName evidence="1">Uncharacterized protein</fullName>
    </submittedName>
</protein>
<dbReference type="Proteomes" id="UP000224567">
    <property type="component" value="Unassembled WGS sequence"/>
</dbReference>
<organism evidence="1 2">
    <name type="scientific">Capsicum baccatum</name>
    <name type="common">Peruvian pepper</name>
    <dbReference type="NCBI Taxonomy" id="33114"/>
    <lineage>
        <taxon>Eukaryota</taxon>
        <taxon>Viridiplantae</taxon>
        <taxon>Streptophyta</taxon>
        <taxon>Embryophyta</taxon>
        <taxon>Tracheophyta</taxon>
        <taxon>Spermatophyta</taxon>
        <taxon>Magnoliopsida</taxon>
        <taxon>eudicotyledons</taxon>
        <taxon>Gunneridae</taxon>
        <taxon>Pentapetalae</taxon>
        <taxon>asterids</taxon>
        <taxon>lamiids</taxon>
        <taxon>Solanales</taxon>
        <taxon>Solanaceae</taxon>
        <taxon>Solanoideae</taxon>
        <taxon>Capsiceae</taxon>
        <taxon>Capsicum</taxon>
    </lineage>
</organism>